<keyword evidence="1" id="KW-1133">Transmembrane helix</keyword>
<comment type="caution">
    <text evidence="2">The sequence shown here is derived from an EMBL/GenBank/DDBJ whole genome shotgun (WGS) entry which is preliminary data.</text>
</comment>
<evidence type="ECO:0000313" key="3">
    <source>
        <dbReference type="Proteomes" id="UP000238937"/>
    </source>
</evidence>
<feature type="transmembrane region" description="Helical" evidence="1">
    <location>
        <begin position="6"/>
        <end position="27"/>
    </location>
</feature>
<keyword evidence="1" id="KW-0812">Transmembrane</keyword>
<evidence type="ECO:0000256" key="1">
    <source>
        <dbReference type="SAM" id="Phobius"/>
    </source>
</evidence>
<sequence length="149" mass="17181">MGDLGYFYAVLQITGFIGGGAMLFWLLKDAIYCDECSIDLKRCTIQERYTSEPLRTLQQKLQVFKNKLKTEPPIAAISYHAKEMGTTKAVDTHLRTRVIVHKCDRCGVSHLQCDTERSISNKYWSGLPLTRIIHWYKPENSHNDLDRSK</sequence>
<protein>
    <submittedName>
        <fullName evidence="2">Uncharacterized protein</fullName>
    </submittedName>
</protein>
<reference evidence="2 3" key="1">
    <citation type="submission" date="2018-03" db="EMBL/GenBank/DDBJ databases">
        <title>The ancient ancestry and fast evolution of plastids.</title>
        <authorList>
            <person name="Moore K.R."/>
            <person name="Magnabosco C."/>
            <person name="Momper L."/>
            <person name="Gold D.A."/>
            <person name="Bosak T."/>
            <person name="Fournier G.P."/>
        </authorList>
    </citation>
    <scope>NUCLEOTIDE SEQUENCE [LARGE SCALE GENOMIC DNA]</scope>
    <source>
        <strain evidence="2 3">CCALA 037</strain>
    </source>
</reference>
<dbReference type="Proteomes" id="UP000238937">
    <property type="component" value="Unassembled WGS sequence"/>
</dbReference>
<accession>A0A2T1GH22</accession>
<keyword evidence="3" id="KW-1185">Reference proteome</keyword>
<organism evidence="2 3">
    <name type="scientific">Chamaesiphon polymorphus CCALA 037</name>
    <dbReference type="NCBI Taxonomy" id="2107692"/>
    <lineage>
        <taxon>Bacteria</taxon>
        <taxon>Bacillati</taxon>
        <taxon>Cyanobacteriota</taxon>
        <taxon>Cyanophyceae</taxon>
        <taxon>Gomontiellales</taxon>
        <taxon>Chamaesiphonaceae</taxon>
        <taxon>Chamaesiphon</taxon>
    </lineage>
</organism>
<keyword evidence="1" id="KW-0472">Membrane</keyword>
<proteinExistence type="predicted"/>
<dbReference type="EMBL" id="PVWO01000099">
    <property type="protein sequence ID" value="PSB56969.1"/>
    <property type="molecule type" value="Genomic_DNA"/>
</dbReference>
<evidence type="ECO:0000313" key="2">
    <source>
        <dbReference type="EMBL" id="PSB56969.1"/>
    </source>
</evidence>
<dbReference type="AlphaFoldDB" id="A0A2T1GH22"/>
<gene>
    <name evidence="2" type="ORF">C7B77_10060</name>
</gene>
<name>A0A2T1GH22_9CYAN</name>